<dbReference type="Proteomes" id="UP001310594">
    <property type="component" value="Unassembled WGS sequence"/>
</dbReference>
<evidence type="ECO:0000259" key="2">
    <source>
        <dbReference type="Pfam" id="PF10680"/>
    </source>
</evidence>
<feature type="region of interest" description="Disordered" evidence="1">
    <location>
        <begin position="536"/>
        <end position="560"/>
    </location>
</feature>
<name>A0AAN7WAC2_9PEZI</name>
<feature type="compositionally biased region" description="Basic residues" evidence="1">
    <location>
        <begin position="538"/>
        <end position="560"/>
    </location>
</feature>
<reference evidence="3" key="1">
    <citation type="submission" date="2023-08" db="EMBL/GenBank/DDBJ databases">
        <title>Black Yeasts Isolated from many extreme environments.</title>
        <authorList>
            <person name="Coleine C."/>
            <person name="Stajich J.E."/>
            <person name="Selbmann L."/>
        </authorList>
    </citation>
    <scope>NUCLEOTIDE SEQUENCE</scope>
    <source>
        <strain evidence="3">CCFEE 5810</strain>
    </source>
</reference>
<feature type="region of interest" description="Disordered" evidence="1">
    <location>
        <begin position="293"/>
        <end position="348"/>
    </location>
</feature>
<evidence type="ECO:0000256" key="1">
    <source>
        <dbReference type="SAM" id="MobiDB-lite"/>
    </source>
</evidence>
<dbReference type="EMBL" id="JAVRQU010000007">
    <property type="protein sequence ID" value="KAK5700825.1"/>
    <property type="molecule type" value="Genomic_DNA"/>
</dbReference>
<feature type="region of interest" description="Disordered" evidence="1">
    <location>
        <begin position="1"/>
        <end position="84"/>
    </location>
</feature>
<evidence type="ECO:0000313" key="4">
    <source>
        <dbReference type="Proteomes" id="UP001310594"/>
    </source>
</evidence>
<feature type="compositionally biased region" description="Basic and acidic residues" evidence="1">
    <location>
        <begin position="232"/>
        <end position="250"/>
    </location>
</feature>
<feature type="domain" description="Rrn9" evidence="2">
    <location>
        <begin position="96"/>
        <end position="170"/>
    </location>
</feature>
<feature type="region of interest" description="Disordered" evidence="1">
    <location>
        <begin position="222"/>
        <end position="253"/>
    </location>
</feature>
<feature type="region of interest" description="Disordered" evidence="1">
    <location>
        <begin position="477"/>
        <end position="501"/>
    </location>
</feature>
<dbReference type="Pfam" id="PF10680">
    <property type="entry name" value="RRN9"/>
    <property type="match status" value="1"/>
</dbReference>
<organism evidence="3 4">
    <name type="scientific">Elasticomyces elasticus</name>
    <dbReference type="NCBI Taxonomy" id="574655"/>
    <lineage>
        <taxon>Eukaryota</taxon>
        <taxon>Fungi</taxon>
        <taxon>Dikarya</taxon>
        <taxon>Ascomycota</taxon>
        <taxon>Pezizomycotina</taxon>
        <taxon>Dothideomycetes</taxon>
        <taxon>Dothideomycetidae</taxon>
        <taxon>Mycosphaerellales</taxon>
        <taxon>Teratosphaeriaceae</taxon>
        <taxon>Elasticomyces</taxon>
    </lineage>
</organism>
<dbReference type="AlphaFoldDB" id="A0AAN7WAC2"/>
<comment type="caution">
    <text evidence="3">The sequence shown here is derived from an EMBL/GenBank/DDBJ whole genome shotgun (WGS) entry which is preliminary data.</text>
</comment>
<protein>
    <recommendedName>
        <fullName evidence="2">Rrn9 domain-containing protein</fullName>
    </recommendedName>
</protein>
<feature type="compositionally biased region" description="Basic and acidic residues" evidence="1">
    <location>
        <begin position="303"/>
        <end position="321"/>
    </location>
</feature>
<gene>
    <name evidence="3" type="ORF">LTR97_005342</name>
</gene>
<accession>A0AAN7WAC2</accession>
<feature type="compositionally biased region" description="Polar residues" evidence="1">
    <location>
        <begin position="484"/>
        <end position="494"/>
    </location>
</feature>
<evidence type="ECO:0000313" key="3">
    <source>
        <dbReference type="EMBL" id="KAK5700825.1"/>
    </source>
</evidence>
<proteinExistence type="predicted"/>
<dbReference type="InterPro" id="IPR019622">
    <property type="entry name" value="Rrn9_dom"/>
</dbReference>
<sequence length="560" mass="62811">MSSRSDEASDEEEDSAHEADQTSPLRSVLPTEPATTEDTPVLGTVQALAGANPFSSARYEDHSEASADDDRENRFQGPSSTWRDHAREERALAASLDQQRANDLGIHLYNTHALKARLRDPELAAASKPWQNKRSWMGLDEEGKVPWHPDSQWTAWPLPVHEVPRKDEVYGANPPVAEDDGAYRKLCPWRPSADLEDEVQALVLRKAKDHFQRRQWADHGEELEMTEIESQQDSRGDLKASDSDASEKKPVLLPRIATEKPAFIVDDEEAGDIAKPMVRHILSKLDDILTGLHKSRAPASSSERGRSKVKRESSESDMHSEDGEDGESETSTRSRSRRASQQPRHELGQRDWSDVLGIASLAGWDQVVVDRAARRCASLFGESMDFRNMPETGVGQALDTVVEYRPNMEPDVASDIEAGTESEKSSCAQPDAMKWVYCAYEDCPRHHEGWPILKAWRWREHLRRVHKLSKEQIANVEEGIKHVSSPSASNSPKTDATEEGNIAETKDFEVMMGGVHVDGFLEPIPGTVHVRGLDVKPRSWHSAHSKEKMSRKRQKRDGDD</sequence>